<dbReference type="InterPro" id="IPR008979">
    <property type="entry name" value="Galactose-bd-like_sf"/>
</dbReference>
<accession>A0A0F7TGF3</accession>
<dbReference type="SUPFAM" id="SSF49785">
    <property type="entry name" value="Galactose-binding domain-like"/>
    <property type="match status" value="1"/>
</dbReference>
<dbReference type="InterPro" id="IPR017937">
    <property type="entry name" value="Thioredoxin_CS"/>
</dbReference>
<dbReference type="OrthoDB" id="2121326at2759"/>
<dbReference type="GO" id="GO:0005737">
    <property type="term" value="C:cytoplasm"/>
    <property type="evidence" value="ECO:0007669"/>
    <property type="project" value="UniProtKB-ARBA"/>
</dbReference>
<dbReference type="Gene3D" id="3.40.30.10">
    <property type="entry name" value="Glutaredoxin"/>
    <property type="match status" value="1"/>
</dbReference>
<dbReference type="PROSITE" id="PS51532">
    <property type="entry name" value="PITH"/>
    <property type="match status" value="1"/>
</dbReference>
<name>A0A0F7TGF3_PENBI</name>
<dbReference type="InterPro" id="IPR037047">
    <property type="entry name" value="PITH_dom_sf"/>
</dbReference>
<keyword evidence="2" id="KW-1015">Disulfide bond</keyword>
<dbReference type="Gene3D" id="2.60.120.470">
    <property type="entry name" value="PITH domain"/>
    <property type="match status" value="1"/>
</dbReference>
<evidence type="ECO:0000313" key="6">
    <source>
        <dbReference type="EMBL" id="CEJ55605.1"/>
    </source>
</evidence>
<comment type="similarity">
    <text evidence="1">Belongs to the thioredoxin family.</text>
</comment>
<reference evidence="7" key="1">
    <citation type="journal article" date="2015" name="Genome Announc.">
        <title>Draft genome sequence of the fungus Penicillium brasilianum MG11.</title>
        <authorList>
            <person name="Horn F."/>
            <person name="Linde J."/>
            <person name="Mattern D.J."/>
            <person name="Walther G."/>
            <person name="Guthke R."/>
            <person name="Brakhage A.A."/>
            <person name="Valiante V."/>
        </authorList>
    </citation>
    <scope>NUCLEOTIDE SEQUENCE [LARGE SCALE GENOMIC DNA]</scope>
    <source>
        <strain evidence="7">MG11</strain>
    </source>
</reference>
<dbReference type="InterPro" id="IPR036249">
    <property type="entry name" value="Thioredoxin-like_sf"/>
</dbReference>
<dbReference type="PRINTS" id="PR00421">
    <property type="entry name" value="THIOREDOXIN"/>
</dbReference>
<dbReference type="CDD" id="cd02947">
    <property type="entry name" value="TRX_family"/>
    <property type="match status" value="1"/>
</dbReference>
<dbReference type="PROSITE" id="PS51352">
    <property type="entry name" value="THIOREDOXIN_2"/>
    <property type="match status" value="1"/>
</dbReference>
<dbReference type="InterPro" id="IPR010400">
    <property type="entry name" value="PITH_dom"/>
</dbReference>
<dbReference type="InterPro" id="IPR013766">
    <property type="entry name" value="Thioredoxin_domain"/>
</dbReference>
<dbReference type="PANTHER" id="PTHR46115">
    <property type="entry name" value="THIOREDOXIN-LIKE PROTEIN 1"/>
    <property type="match status" value="1"/>
</dbReference>
<feature type="domain" description="PITH" evidence="5">
    <location>
        <begin position="126"/>
        <end position="331"/>
    </location>
</feature>
<evidence type="ECO:0000256" key="3">
    <source>
        <dbReference type="SAM" id="MobiDB-lite"/>
    </source>
</evidence>
<evidence type="ECO:0000259" key="4">
    <source>
        <dbReference type="PROSITE" id="PS51352"/>
    </source>
</evidence>
<dbReference type="AlphaFoldDB" id="A0A0F7TGF3"/>
<sequence length="333" mass="36445">MSVINISSSEQFSSLLSSSRFVVADFYADWCGPCKAIAPVYEKLASQLSRPNHITFTKVNGDQQTELAQAYSVRAYPTFVVFENGRSIKTVAGADPQKLTDVIRKLASEATKSDGGSGEASGATWLGAEVAARYTDVTDEVDTKGLDLLNRDNQFGEPRVLFDNSKPSTLAGKGKGKSEGSSSGADWVESDTDEQLMLYIPFQSRLKVHSLQVTSLPPVAGESDEDDDELPMRPRTLKLYTNTSHVLGFEQAEDTNPEQTIEIKPEQWDAKTGTATVDLRFVKFQNVTSLVIFFVDGDGESEKLRVDRIRIIGDAGEKRAMGKLEKIGDEPGE</sequence>
<dbReference type="Pfam" id="PF06201">
    <property type="entry name" value="PITH"/>
    <property type="match status" value="1"/>
</dbReference>
<keyword evidence="7" id="KW-1185">Reference proteome</keyword>
<dbReference type="Pfam" id="PF00085">
    <property type="entry name" value="Thioredoxin"/>
    <property type="match status" value="1"/>
</dbReference>
<gene>
    <name evidence="6" type="ORF">PMG11_01855</name>
</gene>
<dbReference type="SUPFAM" id="SSF52833">
    <property type="entry name" value="Thioredoxin-like"/>
    <property type="match status" value="1"/>
</dbReference>
<dbReference type="PROSITE" id="PS00194">
    <property type="entry name" value="THIOREDOXIN_1"/>
    <property type="match status" value="1"/>
</dbReference>
<protein>
    <recommendedName>
        <fullName evidence="8">Thioredoxin</fullName>
    </recommendedName>
</protein>
<evidence type="ECO:0000259" key="5">
    <source>
        <dbReference type="PROSITE" id="PS51532"/>
    </source>
</evidence>
<feature type="region of interest" description="Disordered" evidence="3">
    <location>
        <begin position="159"/>
        <end position="188"/>
    </location>
</feature>
<dbReference type="Proteomes" id="UP000042958">
    <property type="component" value="Unassembled WGS sequence"/>
</dbReference>
<evidence type="ECO:0008006" key="8">
    <source>
        <dbReference type="Google" id="ProtNLM"/>
    </source>
</evidence>
<dbReference type="STRING" id="104259.A0A0F7TGF3"/>
<evidence type="ECO:0000256" key="1">
    <source>
        <dbReference type="ARBA" id="ARBA00008987"/>
    </source>
</evidence>
<dbReference type="EMBL" id="CDHK01000002">
    <property type="protein sequence ID" value="CEJ55605.1"/>
    <property type="molecule type" value="Genomic_DNA"/>
</dbReference>
<proteinExistence type="inferred from homology"/>
<evidence type="ECO:0000313" key="7">
    <source>
        <dbReference type="Proteomes" id="UP000042958"/>
    </source>
</evidence>
<feature type="domain" description="Thioredoxin" evidence="4">
    <location>
        <begin position="1"/>
        <end position="108"/>
    </location>
</feature>
<evidence type="ECO:0000256" key="2">
    <source>
        <dbReference type="ARBA" id="ARBA00023157"/>
    </source>
</evidence>
<organism evidence="6 7">
    <name type="scientific">Penicillium brasilianum</name>
    <dbReference type="NCBI Taxonomy" id="104259"/>
    <lineage>
        <taxon>Eukaryota</taxon>
        <taxon>Fungi</taxon>
        <taxon>Dikarya</taxon>
        <taxon>Ascomycota</taxon>
        <taxon>Pezizomycotina</taxon>
        <taxon>Eurotiomycetes</taxon>
        <taxon>Eurotiomycetidae</taxon>
        <taxon>Eurotiales</taxon>
        <taxon>Aspergillaceae</taxon>
        <taxon>Penicillium</taxon>
    </lineage>
</organism>